<dbReference type="EMBL" id="MWAK01000504">
    <property type="protein sequence ID" value="OPZ88436.1"/>
    <property type="molecule type" value="Genomic_DNA"/>
</dbReference>
<reference evidence="1" key="1">
    <citation type="submission" date="2017-02" db="EMBL/GenBank/DDBJ databases">
        <title>Delving into the versatile metabolic prowess of the omnipresent phylum Bacteroidetes.</title>
        <authorList>
            <person name="Nobu M.K."/>
            <person name="Mei R."/>
            <person name="Narihiro T."/>
            <person name="Kuroda K."/>
            <person name="Liu W.-T."/>
        </authorList>
    </citation>
    <scope>NUCLEOTIDE SEQUENCE</scope>
    <source>
        <strain evidence="1">ADurb.Bin417</strain>
    </source>
</reference>
<comment type="caution">
    <text evidence="1">The sequence shown here is derived from an EMBL/GenBank/DDBJ whole genome shotgun (WGS) entry which is preliminary data.</text>
</comment>
<proteinExistence type="predicted"/>
<gene>
    <name evidence="1" type="ORF">BWY73_01664</name>
</gene>
<protein>
    <submittedName>
        <fullName evidence="1">Uncharacterized protein</fullName>
    </submittedName>
</protein>
<name>A0A1V5M5K4_UNCT6</name>
<sequence length="108" mass="12302">MKLPPGVPAAGSNRELAMVKSSTYRFKIAGLGISEKQFAALPFGRKVEYFKKFEEFKASAKSTWVSQKRKTSTNAIKEFLDLHKPLSYFCSFQDSGEVRDDTFKVFYN</sequence>
<accession>A0A1V5M5K4</accession>
<dbReference type="Proteomes" id="UP000485484">
    <property type="component" value="Unassembled WGS sequence"/>
</dbReference>
<evidence type="ECO:0000313" key="1">
    <source>
        <dbReference type="EMBL" id="OPZ88436.1"/>
    </source>
</evidence>
<dbReference type="AlphaFoldDB" id="A0A1V5M5K4"/>
<organism evidence="1">
    <name type="scientific">candidate division TA06 bacterium ADurb.Bin417</name>
    <dbReference type="NCBI Taxonomy" id="1852828"/>
    <lineage>
        <taxon>Bacteria</taxon>
        <taxon>Bacteria division TA06</taxon>
    </lineage>
</organism>